<dbReference type="AlphaFoldDB" id="A0A3N6PFA9"/>
<reference evidence="2 3" key="1">
    <citation type="journal article" date="2018" name="ACS Chem. Biol.">
        <title>Ketoreductase domain dysfunction expands chemodiversity: malyngamide biosynthesis in the cyanobacterium Okeania hirsuta.</title>
        <authorList>
            <person name="Moss N.A."/>
            <person name="Leao T."/>
            <person name="Rankin M."/>
            <person name="McCullough T.M."/>
            <person name="Qu P."/>
            <person name="Korobeynikov A."/>
            <person name="Smith J.L."/>
            <person name="Gerwick L."/>
            <person name="Gerwick W.H."/>
        </authorList>
    </citation>
    <scope>NUCLEOTIDE SEQUENCE [LARGE SCALE GENOMIC DNA]</scope>
    <source>
        <strain evidence="2 3">PAB10Feb10-1</strain>
    </source>
</reference>
<proteinExistence type="predicted"/>
<dbReference type="SUPFAM" id="SSF51126">
    <property type="entry name" value="Pectin lyase-like"/>
    <property type="match status" value="4"/>
</dbReference>
<sequence>MKSHSSLFVVSLTFFLWNFFSNWKTQANAQIVPDNTLGEESSVVNSIDELKDQIEGGAIRGSNLFHSFQEFNIREGRSVYFINPNGIENILTRITGNNPSSILGKLGVDGGANLFLVNPQGIFFGPNASLDIRGSFIATTANEIRLGQNGLFSATAPHTSNLLSVEPSALFSNQLETQARGAIINQSTHINQSTQEEVGLELPGEQTLALVGGDIEIDGGRITVPQGRIELGSIGNNSVVRLNPRNKGYDLDYSEVDNFQDVNIASAFIDTQGSEGGGDISIQGRRIIVTELSEITGDTNGSEPGGNIEITASQVVEVVSSEIFSDVREEATANGGNIDIETQRLILRDGSVIAAETFGEGNAGNLTIHATYIEARDFRVDEEGFPVTNFIASGVQLPEVEGRVATGEGGTLTIETQRLSLRDGSQIDSSTASEGKAGSLIVRAKEIELIGVEDVFSSGLFASVQEDTIGDGGDLIVETQSLSIQDGALVGVFTFGAGDAGELNIKANEIEVIGRSEDGNFPSTISATVRDDGEFRSSGNGGEISIETNSLTIRDGATVEARTEADGTAGSIAIRANNNITVSGFSSISGDSSAITAGTESGATGKGGSIEITTPILNIDNGALITARSKSDFDGGNISLNISTLNLTAGGQVITSSFGSGNAGTIEVSASDRVLISGIDPNVNEREELGMMTTDREIEIGGSPESAIASRATDSGDAGSVTLNTPLLRVEDQGIVTVSSSGAGVAGSLNINAPSIELNNGTLAAETNAGDEGNMTINSSNISLENKSSITTSAGGSATGGNITIDTTFIIARDGSQINANAVEGQGGNINITAEGLFFDNSSSLTASSALGIDGTIDVNTQVDPTQGVVTLSPEVVDAESVVAQNLCLPNQDRIAGSSFVITGRGGLPPNPTQPLTVLRGVVDWETGAKKTTSSEIKQQTVLVYQRQQSKKLPEILQAQGWVMNTSGNIILTATSPTVNTGSLQLIHPGCYLLEGTGNREQGIGRNS</sequence>
<evidence type="ECO:0000259" key="1">
    <source>
        <dbReference type="SMART" id="SM00912"/>
    </source>
</evidence>
<name>A0A3N6PFA9_9CYAN</name>
<keyword evidence="3" id="KW-1185">Reference proteome</keyword>
<dbReference type="Gene3D" id="2.160.20.10">
    <property type="entry name" value="Single-stranded right-handed beta-helix, Pectin lyase-like"/>
    <property type="match status" value="2"/>
</dbReference>
<evidence type="ECO:0000313" key="2">
    <source>
        <dbReference type="EMBL" id="RQH50278.1"/>
    </source>
</evidence>
<dbReference type="Proteomes" id="UP000269154">
    <property type="component" value="Unassembled WGS sequence"/>
</dbReference>
<gene>
    <name evidence="2" type="ORF">D5R40_06525</name>
</gene>
<organism evidence="2 3">
    <name type="scientific">Okeania hirsuta</name>
    <dbReference type="NCBI Taxonomy" id="1458930"/>
    <lineage>
        <taxon>Bacteria</taxon>
        <taxon>Bacillati</taxon>
        <taxon>Cyanobacteriota</taxon>
        <taxon>Cyanophyceae</taxon>
        <taxon>Oscillatoriophycideae</taxon>
        <taxon>Oscillatoriales</taxon>
        <taxon>Microcoleaceae</taxon>
        <taxon>Okeania</taxon>
    </lineage>
</organism>
<dbReference type="InterPro" id="IPR012334">
    <property type="entry name" value="Pectin_lyas_fold"/>
</dbReference>
<feature type="domain" description="Filamentous haemagglutinin FhaB/tRNA nuclease CdiA-like TPS" evidence="1">
    <location>
        <begin position="38"/>
        <end position="147"/>
    </location>
</feature>
<protein>
    <submittedName>
        <fullName evidence="2">S-layer family protein</fullName>
    </submittedName>
</protein>
<dbReference type="SMART" id="SM00912">
    <property type="entry name" value="Haemagg_act"/>
    <property type="match status" value="1"/>
</dbReference>
<evidence type="ECO:0000313" key="3">
    <source>
        <dbReference type="Proteomes" id="UP000269154"/>
    </source>
</evidence>
<dbReference type="OrthoDB" id="450498at2"/>
<dbReference type="NCBIfam" id="TIGR01901">
    <property type="entry name" value="adhes_NPXG"/>
    <property type="match status" value="1"/>
</dbReference>
<dbReference type="InterPro" id="IPR008638">
    <property type="entry name" value="FhaB/CdiA-like_TPS"/>
</dbReference>
<dbReference type="Pfam" id="PF05860">
    <property type="entry name" value="TPS"/>
    <property type="match status" value="1"/>
</dbReference>
<comment type="caution">
    <text evidence="2">The sequence shown here is derived from an EMBL/GenBank/DDBJ whole genome shotgun (WGS) entry which is preliminary data.</text>
</comment>
<accession>A0A3N6PFA9</accession>
<dbReference type="InterPro" id="IPR011050">
    <property type="entry name" value="Pectin_lyase_fold/virulence"/>
</dbReference>
<dbReference type="EMBL" id="RCBY01000023">
    <property type="protein sequence ID" value="RQH50278.1"/>
    <property type="molecule type" value="Genomic_DNA"/>
</dbReference>
<dbReference type="RefSeq" id="WP_124154392.1">
    <property type="nucleotide sequence ID" value="NZ_CAWOLW010000146.1"/>
</dbReference>